<accession>A0A447MV73</accession>
<organism evidence="1 2">
    <name type="scientific">Salmonella enterica I</name>
    <dbReference type="NCBI Taxonomy" id="59201"/>
    <lineage>
        <taxon>Bacteria</taxon>
        <taxon>Pseudomonadati</taxon>
        <taxon>Pseudomonadota</taxon>
        <taxon>Gammaproteobacteria</taxon>
        <taxon>Enterobacterales</taxon>
        <taxon>Enterobacteriaceae</taxon>
        <taxon>Salmonella</taxon>
    </lineage>
</organism>
<reference evidence="1 2" key="1">
    <citation type="submission" date="2018-12" db="EMBL/GenBank/DDBJ databases">
        <authorList>
            <consortium name="Pathogen Informatics"/>
        </authorList>
    </citation>
    <scope>NUCLEOTIDE SEQUENCE [LARGE SCALE GENOMIC DNA]</scope>
    <source>
        <strain evidence="1 2">NCTC129</strain>
    </source>
</reference>
<evidence type="ECO:0000313" key="1">
    <source>
        <dbReference type="EMBL" id="VDZ94977.1"/>
    </source>
</evidence>
<dbReference type="AlphaFoldDB" id="A0A447MV73"/>
<proteinExistence type="predicted"/>
<gene>
    <name evidence="1" type="ORF">NCTC129_01079</name>
</gene>
<dbReference type="EMBL" id="LR134140">
    <property type="protein sequence ID" value="VDZ94977.1"/>
    <property type="molecule type" value="Genomic_DNA"/>
</dbReference>
<evidence type="ECO:0000313" key="2">
    <source>
        <dbReference type="Proteomes" id="UP000282086"/>
    </source>
</evidence>
<sequence>MMVVLALVILAALGGEGRRQTCIDSATGDGA</sequence>
<name>A0A447MV73_SALET</name>
<dbReference type="Proteomes" id="UP000282086">
    <property type="component" value="Chromosome"/>
</dbReference>
<protein>
    <submittedName>
        <fullName evidence="1">Uncharacterized protein</fullName>
    </submittedName>
</protein>